<sequence>MSRLLFLISLFVCISCGMGDARKDGMPAEVVDVKGELMSVIDTTKYYPVNFVYSNPGNYPNDVIVTDLNCGEVSGNILVSLPASDIRLLGDSIFVMRNVPGIDDVLVLCKGNVDVMYSAKTEPFDSLALDAHGMLPIYADGALSADVNSYKWKSGAAHVFFSYQDHDIYRLNVAVSPRGKFVCKDTEVSVMGRKISFRDLKDNAKINTFMAQIEADISKIIQASR</sequence>
<keyword evidence="2" id="KW-1185">Reference proteome</keyword>
<comment type="caution">
    <text evidence="1">The sequence shown here is derived from an EMBL/GenBank/DDBJ whole genome shotgun (WGS) entry which is preliminary data.</text>
</comment>
<reference evidence="1 2" key="1">
    <citation type="submission" date="2018-12" db="EMBL/GenBank/DDBJ databases">
        <title>Genome sequencing of Prevotella sp. KCOM 3155 (= JS262).</title>
        <authorList>
            <person name="Kook J.-K."/>
            <person name="Park S.-N."/>
            <person name="Lim Y.K."/>
        </authorList>
    </citation>
    <scope>NUCLEOTIDE SEQUENCE [LARGE SCALE GENOMIC DNA]</scope>
    <source>
        <strain evidence="1 2">KCOM 3155</strain>
    </source>
</reference>
<dbReference type="RefSeq" id="WP_126677724.1">
    <property type="nucleotide sequence ID" value="NZ_RYYU01000001.1"/>
</dbReference>
<accession>A0A432LJA1</accession>
<organism evidence="1 2">
    <name type="scientific">Prevotella koreensis</name>
    <dbReference type="NCBI Taxonomy" id="2490854"/>
    <lineage>
        <taxon>Bacteria</taxon>
        <taxon>Pseudomonadati</taxon>
        <taxon>Bacteroidota</taxon>
        <taxon>Bacteroidia</taxon>
        <taxon>Bacteroidales</taxon>
        <taxon>Prevotellaceae</taxon>
        <taxon>Prevotella</taxon>
    </lineage>
</organism>
<gene>
    <name evidence="1" type="ORF">EHV08_01800</name>
</gene>
<evidence type="ECO:0000313" key="2">
    <source>
        <dbReference type="Proteomes" id="UP000278983"/>
    </source>
</evidence>
<dbReference type="EMBL" id="RYYU01000001">
    <property type="protein sequence ID" value="RUL58628.1"/>
    <property type="molecule type" value="Genomic_DNA"/>
</dbReference>
<dbReference type="AlphaFoldDB" id="A0A432LJA1"/>
<dbReference type="OrthoDB" id="384721at2"/>
<dbReference type="Proteomes" id="UP000278983">
    <property type="component" value="Unassembled WGS sequence"/>
</dbReference>
<proteinExistence type="predicted"/>
<protein>
    <submittedName>
        <fullName evidence="1">Uncharacterized protein</fullName>
    </submittedName>
</protein>
<name>A0A432LJA1_9BACT</name>
<evidence type="ECO:0000313" key="1">
    <source>
        <dbReference type="EMBL" id="RUL58628.1"/>
    </source>
</evidence>